<evidence type="ECO:0000313" key="2">
    <source>
        <dbReference type="Proteomes" id="UP000366872"/>
    </source>
</evidence>
<dbReference type="RefSeq" id="WP_136079228.1">
    <property type="nucleotide sequence ID" value="NZ_CAAHFG010000001.1"/>
</dbReference>
<evidence type="ECO:0000313" key="1">
    <source>
        <dbReference type="EMBL" id="VGO13679.1"/>
    </source>
</evidence>
<dbReference type="GO" id="GO:0003677">
    <property type="term" value="F:DNA binding"/>
    <property type="evidence" value="ECO:0007669"/>
    <property type="project" value="InterPro"/>
</dbReference>
<name>A0A6C2U1J1_PONDE</name>
<dbReference type="InterPro" id="IPR010982">
    <property type="entry name" value="Lambda_DNA-bd_dom_sf"/>
</dbReference>
<sequence>MNSGENKTGSKDAFTPSLLSSYLVDASGINEKDDELEAIEGLAAQGKGIIKHALTEFRQQGNVKTIFQDFGMFVEMLRRRDKLTREELAVKSDIEFAEIVQIETNPDYDVSPRTLFHLERSFQLQENTLSKLSGAVTSLEGDVQTNIVRYAAKAKHANHLNDEEQQILNEVIALLSEKG</sequence>
<dbReference type="Proteomes" id="UP000366872">
    <property type="component" value="Unassembled WGS sequence"/>
</dbReference>
<keyword evidence="2" id="KW-1185">Reference proteome</keyword>
<dbReference type="AlphaFoldDB" id="A0A6C2U1J1"/>
<gene>
    <name evidence="1" type="ORF">PDESU_02236</name>
</gene>
<dbReference type="SUPFAM" id="SSF47413">
    <property type="entry name" value="lambda repressor-like DNA-binding domains"/>
    <property type="match status" value="1"/>
</dbReference>
<reference evidence="1 2" key="1">
    <citation type="submission" date="2019-04" db="EMBL/GenBank/DDBJ databases">
        <authorList>
            <person name="Van Vliet M D."/>
        </authorList>
    </citation>
    <scope>NUCLEOTIDE SEQUENCE [LARGE SCALE GENOMIC DNA]</scope>
    <source>
        <strain evidence="1 2">F1</strain>
    </source>
</reference>
<proteinExistence type="predicted"/>
<organism evidence="1 2">
    <name type="scientific">Pontiella desulfatans</name>
    <dbReference type="NCBI Taxonomy" id="2750659"/>
    <lineage>
        <taxon>Bacteria</taxon>
        <taxon>Pseudomonadati</taxon>
        <taxon>Kiritimatiellota</taxon>
        <taxon>Kiritimatiellia</taxon>
        <taxon>Kiritimatiellales</taxon>
        <taxon>Pontiellaceae</taxon>
        <taxon>Pontiella</taxon>
    </lineage>
</organism>
<evidence type="ECO:0008006" key="3">
    <source>
        <dbReference type="Google" id="ProtNLM"/>
    </source>
</evidence>
<protein>
    <recommendedName>
        <fullName evidence="3">HTH cro/C1-type domain-containing protein</fullName>
    </recommendedName>
</protein>
<accession>A0A6C2U1J1</accession>
<dbReference type="EMBL" id="CAAHFG010000001">
    <property type="protein sequence ID" value="VGO13679.1"/>
    <property type="molecule type" value="Genomic_DNA"/>
</dbReference>
<dbReference type="Gene3D" id="1.10.260.40">
    <property type="entry name" value="lambda repressor-like DNA-binding domains"/>
    <property type="match status" value="1"/>
</dbReference>